<reference evidence="3 4" key="1">
    <citation type="submission" date="2020-08" db="EMBL/GenBank/DDBJ databases">
        <title>Genomic Encyclopedia of Type Strains, Phase IV (KMG-IV): sequencing the most valuable type-strain genomes for metagenomic binning, comparative biology and taxonomic classification.</title>
        <authorList>
            <person name="Goeker M."/>
        </authorList>
    </citation>
    <scope>NUCLEOTIDE SEQUENCE [LARGE SCALE GENOMIC DNA]</scope>
    <source>
        <strain evidence="3 4">DSM 22198</strain>
    </source>
</reference>
<dbReference type="AlphaFoldDB" id="A0A7X0AY48"/>
<dbReference type="Proteomes" id="UP000539175">
    <property type="component" value="Unassembled WGS sequence"/>
</dbReference>
<dbReference type="SUPFAM" id="SSF81901">
    <property type="entry name" value="HCP-like"/>
    <property type="match status" value="1"/>
</dbReference>
<feature type="compositionally biased region" description="Pro residues" evidence="1">
    <location>
        <begin position="70"/>
        <end position="82"/>
    </location>
</feature>
<comment type="caution">
    <text evidence="3">The sequence shown here is derived from an EMBL/GenBank/DDBJ whole genome shotgun (WGS) entry which is preliminary data.</text>
</comment>
<dbReference type="Gene3D" id="1.25.40.10">
    <property type="entry name" value="Tetratricopeptide repeat domain"/>
    <property type="match status" value="1"/>
</dbReference>
<feature type="signal peptide" evidence="2">
    <location>
        <begin position="1"/>
        <end position="26"/>
    </location>
</feature>
<proteinExistence type="predicted"/>
<dbReference type="RefSeq" id="WP_184801321.1">
    <property type="nucleotide sequence ID" value="NZ_JACIIZ010000007.1"/>
</dbReference>
<dbReference type="InterPro" id="IPR011990">
    <property type="entry name" value="TPR-like_helical_dom_sf"/>
</dbReference>
<dbReference type="PROSITE" id="PS51257">
    <property type="entry name" value="PROKAR_LIPOPROTEIN"/>
    <property type="match status" value="1"/>
</dbReference>
<keyword evidence="4" id="KW-1185">Reference proteome</keyword>
<name>A0A7X0AY48_9PROT</name>
<feature type="chain" id="PRO_5030870327" evidence="2">
    <location>
        <begin position="27"/>
        <end position="348"/>
    </location>
</feature>
<sequence length="348" mass="36464">MRPRFPSAPVIAAGLAAILLSGCAFFEGDDGAPATPAPSQGILSRLAPSPQPMPAPASEPAVSQAKSPQAVPPAAAPAPVTPPTVAQAPAVRAPDTIMPGAQGQSSRPAATSNLPLDGHINAPVDPPDAQRLVAQADIEMEGKDGKGPTPENMASALSLFEQAISRGGLKAREALAVYYYYGRGTAKDPQRAADVVRPAAEAGLAMAALIYGQLHNTGTLPGGADEAQYWYNVARRAGCAPCISSHQEFLNGIEAKLGLPASKGQGDLISDPIVLQGVSDDAAGVKREYTVLGILYPGWKRVEQRLVTENGRRYDQLTLENTHQRRVRVYFDVTDWMKPAPKAPGAKS</sequence>
<feature type="region of interest" description="Disordered" evidence="1">
    <location>
        <begin position="31"/>
        <end position="127"/>
    </location>
</feature>
<dbReference type="EMBL" id="JACIIZ010000007">
    <property type="protein sequence ID" value="MBB6252170.1"/>
    <property type="molecule type" value="Genomic_DNA"/>
</dbReference>
<evidence type="ECO:0000256" key="2">
    <source>
        <dbReference type="SAM" id="SignalP"/>
    </source>
</evidence>
<evidence type="ECO:0000313" key="4">
    <source>
        <dbReference type="Proteomes" id="UP000539175"/>
    </source>
</evidence>
<accession>A0A7X0AY48</accession>
<evidence type="ECO:0000256" key="1">
    <source>
        <dbReference type="SAM" id="MobiDB-lite"/>
    </source>
</evidence>
<organism evidence="3 4">
    <name type="scientific">Nitrospirillum iridis</name>
    <dbReference type="NCBI Taxonomy" id="765888"/>
    <lineage>
        <taxon>Bacteria</taxon>
        <taxon>Pseudomonadati</taxon>
        <taxon>Pseudomonadota</taxon>
        <taxon>Alphaproteobacteria</taxon>
        <taxon>Rhodospirillales</taxon>
        <taxon>Azospirillaceae</taxon>
        <taxon>Nitrospirillum</taxon>
    </lineage>
</organism>
<feature type="compositionally biased region" description="Polar residues" evidence="1">
    <location>
        <begin position="102"/>
        <end position="114"/>
    </location>
</feature>
<gene>
    <name evidence="3" type="ORF">FHS74_002730</name>
</gene>
<keyword evidence="2" id="KW-0732">Signal</keyword>
<evidence type="ECO:0000313" key="3">
    <source>
        <dbReference type="EMBL" id="MBB6252170.1"/>
    </source>
</evidence>
<protein>
    <submittedName>
        <fullName evidence="3">TPR repeat protein</fullName>
    </submittedName>
</protein>
<feature type="compositionally biased region" description="Low complexity" evidence="1">
    <location>
        <begin position="83"/>
        <end position="94"/>
    </location>
</feature>